<dbReference type="GO" id="GO:0042062">
    <property type="term" value="P:long-term strengthening of neuromuscular junction"/>
    <property type="evidence" value="ECO:0007669"/>
    <property type="project" value="UniProtKB-ARBA"/>
</dbReference>
<proteinExistence type="inferred from homology"/>
<evidence type="ECO:0000256" key="6">
    <source>
        <dbReference type="ARBA" id="ARBA00022737"/>
    </source>
</evidence>
<keyword evidence="6" id="KW-0677">Repeat</keyword>
<dbReference type="Pfam" id="PF00094">
    <property type="entry name" value="VWD"/>
    <property type="match status" value="1"/>
</dbReference>
<dbReference type="GO" id="GO:0005856">
    <property type="term" value="C:cytoskeleton"/>
    <property type="evidence" value="ECO:0007669"/>
    <property type="project" value="UniProtKB-SubCell"/>
</dbReference>
<dbReference type="AlphaFoldDB" id="A0A0N0PDA7"/>
<evidence type="ECO:0000256" key="5">
    <source>
        <dbReference type="ARBA" id="ARBA00022553"/>
    </source>
</evidence>
<accession>A0A0N0PDA7</accession>
<keyword evidence="11" id="KW-1185">Reference proteome</keyword>
<feature type="domain" description="VWFD" evidence="9">
    <location>
        <begin position="86"/>
        <end position="253"/>
    </location>
</feature>
<keyword evidence="7" id="KW-0009">Actin-binding</keyword>
<evidence type="ECO:0000256" key="4">
    <source>
        <dbReference type="ARBA" id="ARBA00022490"/>
    </source>
</evidence>
<keyword evidence="4" id="KW-0963">Cytoplasm</keyword>
<dbReference type="GO" id="GO:0003779">
    <property type="term" value="F:actin binding"/>
    <property type="evidence" value="ECO:0007669"/>
    <property type="project" value="UniProtKB-KW"/>
</dbReference>
<dbReference type="SMART" id="SM00150">
    <property type="entry name" value="SPEC"/>
    <property type="match status" value="4"/>
</dbReference>
<keyword evidence="8" id="KW-0206">Cytoskeleton</keyword>
<dbReference type="Gene3D" id="1.20.58.60">
    <property type="match status" value="6"/>
</dbReference>
<keyword evidence="5" id="KW-0597">Phosphoprotein</keyword>
<dbReference type="SUPFAM" id="SSF46966">
    <property type="entry name" value="Spectrin repeat"/>
    <property type="match status" value="4"/>
</dbReference>
<sequence>MPLHIYRTPKTNFIFDPREGEIRLEQKLPMSWHAFNRTPDFSEIAEYRAVRDFLDDWITSNRTIWSYYYEIRPYMDLNNVVPPFAGMAMMTGQGTLVTFDKQVLTITETGTFLLAKDYRQNNFTVLMQSNAHGQYDLVVLTNKHLIYVDLYREQVSLGPDTPLSLPAVVEDFIVHRQTDLLIVEGQSGLEIQCNLLFRTCKLQVSGWHYASLGGLLGTYNNEQYDERQLPDGTLRADVTQLAAAWRLRPAHSHAGPALRPRPQDNDTQCDKFFRNKVSPLHPCFSVIDAQPLYAECVRGVDACALASAYLELCSQQHVPTHIPDHCVQCTTSQGDVVEEGSFVQLEHPPNSTDVVFVIQAQYCNRNLRKAKNIDLFIEAFDSKLQGNGFSDNRYAVVVYGGSGVYREPRALYVDNQLFADAVDVPRHFDAFYIDKVDSVRNESSCRADAFAALRFASALPLRAAVPRAVILLPCDRCDAAVMSVHMNTQADALVSSGQFDSAGIGSRRAAINERFERVRNLAAHRRARLHEANTLHQFFRDIADEESWIKEKKLLVASDDYGRDLTGVQNLLKKHKRLEAELASHEPAIQAVQEAGEKLMDVSNLGVPEIEQRLKALALAWAELQALAEERGAKLQQSLAYQQFLAKVDEEEAWISEKQQLVVVSECGDSMAAVQGLLKKHEALEAELAARGDRVRELTADGETLLAAGNLHADALSHRLHALQAKLEKLSALAARRKAALVDNSAYLQLLWKADVVESWIADKETHVRSDEFGRDLSTVQTLLTKQDTFDAGLAAFEHEGIQNITQLKEQLVAGGHEQAAAISKRHGDVLARWQRLLADSAARKQRLLQLQDQFRQIEELYLTFAKKASAFNSWFENAEEDLTDPVRCNSIEEIRALRDAHAQFQASLSSAQSDFAALAALDEQIKSFNVGANPYTWFTMEALEETWRNLRKIIAERDVELSKEAQRQEENDKLRKEFAKHANAFHQWLTETRYRLLGWDG</sequence>
<gene>
    <name evidence="10" type="ORF">RR48_03144</name>
</gene>
<dbReference type="GO" id="GO:0016328">
    <property type="term" value="C:lateral plasma membrane"/>
    <property type="evidence" value="ECO:0007669"/>
    <property type="project" value="UniProtKB-ARBA"/>
</dbReference>
<dbReference type="InterPro" id="IPR018159">
    <property type="entry name" value="Spectrin/alpha-actinin"/>
</dbReference>
<dbReference type="GO" id="GO:0045169">
    <property type="term" value="C:fusome"/>
    <property type="evidence" value="ECO:0007669"/>
    <property type="project" value="UniProtKB-ARBA"/>
</dbReference>
<dbReference type="FunFam" id="1.20.58.60:FF:000043">
    <property type="entry name" value="Spectrin alpha chain, non-erythrocytic 1"/>
    <property type="match status" value="1"/>
</dbReference>
<dbReference type="GO" id="GO:0051693">
    <property type="term" value="P:actin filament capping"/>
    <property type="evidence" value="ECO:0007669"/>
    <property type="project" value="UniProtKB-KW"/>
</dbReference>
<dbReference type="GO" id="GO:0031594">
    <property type="term" value="C:neuromuscular junction"/>
    <property type="evidence" value="ECO:0007669"/>
    <property type="project" value="UniProtKB-ARBA"/>
</dbReference>
<dbReference type="GO" id="GO:0008017">
    <property type="term" value="F:microtubule binding"/>
    <property type="evidence" value="ECO:0007669"/>
    <property type="project" value="UniProtKB-ARBA"/>
</dbReference>
<dbReference type="FunFam" id="1.20.58.60:FF:000035">
    <property type="entry name" value="Spectrin alpha chain, non-erythrocytic 1"/>
    <property type="match status" value="1"/>
</dbReference>
<evidence type="ECO:0000313" key="10">
    <source>
        <dbReference type="EMBL" id="KPJ14888.1"/>
    </source>
</evidence>
<name>A0A0N0PDA7_PAPMA</name>
<dbReference type="FunFam" id="1.20.58.60:FF:000037">
    <property type="entry name" value="Spectrin alpha chain non-erythrocytic 1"/>
    <property type="match status" value="1"/>
</dbReference>
<evidence type="ECO:0000256" key="2">
    <source>
        <dbReference type="ARBA" id="ARBA00006826"/>
    </source>
</evidence>
<evidence type="ECO:0000256" key="8">
    <source>
        <dbReference type="ARBA" id="ARBA00023212"/>
    </source>
</evidence>
<dbReference type="EMBL" id="KQ460417">
    <property type="protein sequence ID" value="KPJ14888.1"/>
    <property type="molecule type" value="Genomic_DNA"/>
</dbReference>
<evidence type="ECO:0000256" key="7">
    <source>
        <dbReference type="ARBA" id="ARBA00023203"/>
    </source>
</evidence>
<organism evidence="10 11">
    <name type="scientific">Papilio machaon</name>
    <name type="common">Old World swallowtail butterfly</name>
    <dbReference type="NCBI Taxonomy" id="76193"/>
    <lineage>
        <taxon>Eukaryota</taxon>
        <taxon>Metazoa</taxon>
        <taxon>Ecdysozoa</taxon>
        <taxon>Arthropoda</taxon>
        <taxon>Hexapoda</taxon>
        <taxon>Insecta</taxon>
        <taxon>Pterygota</taxon>
        <taxon>Neoptera</taxon>
        <taxon>Endopterygota</taxon>
        <taxon>Lepidoptera</taxon>
        <taxon>Glossata</taxon>
        <taxon>Ditrysia</taxon>
        <taxon>Papilionoidea</taxon>
        <taxon>Papilionidae</taxon>
        <taxon>Papilioninae</taxon>
        <taxon>Papilio</taxon>
    </lineage>
</organism>
<protein>
    <submittedName>
        <fullName evidence="10">Spectrin alpha chain</fullName>
    </submittedName>
</protein>
<dbReference type="InterPro" id="IPR002017">
    <property type="entry name" value="Spectrin_repeat"/>
</dbReference>
<evidence type="ECO:0000313" key="11">
    <source>
        <dbReference type="Proteomes" id="UP000053240"/>
    </source>
</evidence>
<dbReference type="Pfam" id="PF00435">
    <property type="entry name" value="Spectrin"/>
    <property type="match status" value="4"/>
</dbReference>
<keyword evidence="3" id="KW-0117">Actin capping</keyword>
<dbReference type="InParanoid" id="A0A0N0PDA7"/>
<dbReference type="GO" id="GO:0007274">
    <property type="term" value="P:neuromuscular synaptic transmission"/>
    <property type="evidence" value="ECO:0007669"/>
    <property type="project" value="UniProtKB-ARBA"/>
</dbReference>
<dbReference type="InterPro" id="IPR001846">
    <property type="entry name" value="VWF_type-D"/>
</dbReference>
<dbReference type="GO" id="GO:0045170">
    <property type="term" value="C:spectrosome"/>
    <property type="evidence" value="ECO:0007669"/>
    <property type="project" value="UniProtKB-ARBA"/>
</dbReference>
<dbReference type="GO" id="GO:0048790">
    <property type="term" value="P:maintenance of presynaptic active zone structure"/>
    <property type="evidence" value="ECO:0007669"/>
    <property type="project" value="UniProtKB-ARBA"/>
</dbReference>
<dbReference type="FunFam" id="1.20.58.60:FF:000020">
    <property type="entry name" value="Spectrin alpha chain, non-erythrocytic 1"/>
    <property type="match status" value="1"/>
</dbReference>
<evidence type="ECO:0000256" key="1">
    <source>
        <dbReference type="ARBA" id="ARBA00004245"/>
    </source>
</evidence>
<evidence type="ECO:0000256" key="3">
    <source>
        <dbReference type="ARBA" id="ARBA00022467"/>
    </source>
</evidence>
<dbReference type="SMART" id="SM00216">
    <property type="entry name" value="VWD"/>
    <property type="match status" value="1"/>
</dbReference>
<comment type="subcellular location">
    <subcellularLocation>
        <location evidence="1">Cytoplasm</location>
        <location evidence="1">Cytoskeleton</location>
    </subcellularLocation>
</comment>
<dbReference type="Proteomes" id="UP000053240">
    <property type="component" value="Unassembled WGS sequence"/>
</dbReference>
<dbReference type="PROSITE" id="PS51233">
    <property type="entry name" value="VWFD"/>
    <property type="match status" value="1"/>
</dbReference>
<dbReference type="PANTHER" id="PTHR11915">
    <property type="entry name" value="SPECTRIN/FILAMIN RELATED CYTOSKELETAL PROTEIN"/>
    <property type="match status" value="1"/>
</dbReference>
<evidence type="ECO:0000259" key="9">
    <source>
        <dbReference type="PROSITE" id="PS51233"/>
    </source>
</evidence>
<comment type="similarity">
    <text evidence="2">Belongs to the spectrin family.</text>
</comment>
<dbReference type="GO" id="GO:0007026">
    <property type="term" value="P:negative regulation of microtubule depolymerization"/>
    <property type="evidence" value="ECO:0007669"/>
    <property type="project" value="UniProtKB-ARBA"/>
</dbReference>
<reference evidence="10 11" key="1">
    <citation type="journal article" date="2015" name="Nat. Commun.">
        <title>Outbred genome sequencing and CRISPR/Cas9 gene editing in butterflies.</title>
        <authorList>
            <person name="Li X."/>
            <person name="Fan D."/>
            <person name="Zhang W."/>
            <person name="Liu G."/>
            <person name="Zhang L."/>
            <person name="Zhao L."/>
            <person name="Fang X."/>
            <person name="Chen L."/>
            <person name="Dong Y."/>
            <person name="Chen Y."/>
            <person name="Ding Y."/>
            <person name="Zhao R."/>
            <person name="Feng M."/>
            <person name="Zhu Y."/>
            <person name="Feng Y."/>
            <person name="Jiang X."/>
            <person name="Zhu D."/>
            <person name="Xiang H."/>
            <person name="Feng X."/>
            <person name="Li S."/>
            <person name="Wang J."/>
            <person name="Zhang G."/>
            <person name="Kronforst M.R."/>
            <person name="Wang W."/>
        </authorList>
    </citation>
    <scope>NUCLEOTIDE SEQUENCE [LARGE SCALE GENOMIC DNA]</scope>
    <source>
        <strain evidence="10">Ya'a_city_454_Pm</strain>
        <tissue evidence="10">Whole body</tissue>
    </source>
</reference>
<dbReference type="CDD" id="cd00176">
    <property type="entry name" value="SPEC"/>
    <property type="match status" value="3"/>
</dbReference>
<dbReference type="GO" id="GO:0016199">
    <property type="term" value="P:axon midline choice point recognition"/>
    <property type="evidence" value="ECO:0007669"/>
    <property type="project" value="UniProtKB-ARBA"/>
</dbReference>
<dbReference type="STRING" id="76193.A0A0N0PDA7"/>